<evidence type="ECO:0000313" key="5">
    <source>
        <dbReference type="EMBL" id="QNP55118.1"/>
    </source>
</evidence>
<feature type="transmembrane region" description="Helical" evidence="3">
    <location>
        <begin position="393"/>
        <end position="411"/>
    </location>
</feature>
<dbReference type="RefSeq" id="WP_187720254.1">
    <property type="nucleotide sequence ID" value="NZ_BAABBL010000007.1"/>
</dbReference>
<dbReference type="KEGG" id="tdf:H9L22_12740"/>
<evidence type="ECO:0000256" key="2">
    <source>
        <dbReference type="ARBA" id="ARBA00022679"/>
    </source>
</evidence>
<dbReference type="CDD" id="cd03794">
    <property type="entry name" value="GT4_WbuB-like"/>
    <property type="match status" value="1"/>
</dbReference>
<dbReference type="Proteomes" id="UP000516117">
    <property type="component" value="Chromosome"/>
</dbReference>
<reference evidence="5 6" key="1">
    <citation type="submission" date="2020-08" db="EMBL/GenBank/DDBJ databases">
        <title>Genome sequence of Tessaracoccus defluvii JCM 17540T.</title>
        <authorList>
            <person name="Hyun D.-W."/>
            <person name="Bae J.-W."/>
        </authorList>
    </citation>
    <scope>NUCLEOTIDE SEQUENCE [LARGE SCALE GENOMIC DNA]</scope>
    <source>
        <strain evidence="5 6">JCM 17540</strain>
    </source>
</reference>
<sequence length="418" mass="45016">MSKAIVIEHYAQPRDQGGGTRHVDLFDRLQGWETTFVASNVSHYTQKPYTTSDPRFVLVPIPTYSGNGVMRMLGWGVFAAEATVASLTKPADVVYGSSPQLLAAAAALLVARLKGASFVMEVRDLWPESIVAMGHLREGSLVHRILMGLEGTLYRGADRIVVVTPGWEDHFEAFGVDRSRVVAISNGTEAADFVVSDDRDTLRREYGISGYTAVYAGAHGPANRVDLTLDAAEALPDVNFLMIGSGSEKQWAIDEAGRRGLGNVEFRDPIPKAELPRLLRACDVGLHVIAPLKVLDKGMSPNKLFDYLAAGLPVVSNAAHPLRRVAADGEVGAMVGPEELVEGITRVRDADEATRQAWADNAVALLDRFSRTSAAASLQETLEAAAAMPRRRSWLKIGAVAGAALGAVALLRRGGRRR</sequence>
<keyword evidence="1" id="KW-0328">Glycosyltransferase</keyword>
<accession>A0A7H0H3K2</accession>
<keyword evidence="2 5" id="KW-0808">Transferase</keyword>
<keyword evidence="3" id="KW-1133">Transmembrane helix</keyword>
<organism evidence="5 6">
    <name type="scientific">Tessaracoccus defluvii</name>
    <dbReference type="NCBI Taxonomy" id="1285901"/>
    <lineage>
        <taxon>Bacteria</taxon>
        <taxon>Bacillati</taxon>
        <taxon>Actinomycetota</taxon>
        <taxon>Actinomycetes</taxon>
        <taxon>Propionibacteriales</taxon>
        <taxon>Propionibacteriaceae</taxon>
        <taxon>Tessaracoccus</taxon>
    </lineage>
</organism>
<evidence type="ECO:0000256" key="3">
    <source>
        <dbReference type="SAM" id="Phobius"/>
    </source>
</evidence>
<evidence type="ECO:0000313" key="6">
    <source>
        <dbReference type="Proteomes" id="UP000516117"/>
    </source>
</evidence>
<dbReference type="AlphaFoldDB" id="A0A7H0H3K2"/>
<dbReference type="SUPFAM" id="SSF53756">
    <property type="entry name" value="UDP-Glycosyltransferase/glycogen phosphorylase"/>
    <property type="match status" value="1"/>
</dbReference>
<evidence type="ECO:0000256" key="1">
    <source>
        <dbReference type="ARBA" id="ARBA00022676"/>
    </source>
</evidence>
<evidence type="ECO:0000259" key="4">
    <source>
        <dbReference type="Pfam" id="PF13579"/>
    </source>
</evidence>
<dbReference type="Pfam" id="PF13692">
    <property type="entry name" value="Glyco_trans_1_4"/>
    <property type="match status" value="1"/>
</dbReference>
<proteinExistence type="predicted"/>
<keyword evidence="3" id="KW-0812">Transmembrane</keyword>
<dbReference type="InterPro" id="IPR028098">
    <property type="entry name" value="Glyco_trans_4-like_N"/>
</dbReference>
<feature type="domain" description="Glycosyltransferase subfamily 4-like N-terminal" evidence="4">
    <location>
        <begin position="30"/>
        <end position="187"/>
    </location>
</feature>
<dbReference type="EMBL" id="CP060789">
    <property type="protein sequence ID" value="QNP55118.1"/>
    <property type="molecule type" value="Genomic_DNA"/>
</dbReference>
<gene>
    <name evidence="5" type="ORF">H9L22_12740</name>
</gene>
<keyword evidence="3" id="KW-0472">Membrane</keyword>
<dbReference type="GO" id="GO:0016758">
    <property type="term" value="F:hexosyltransferase activity"/>
    <property type="evidence" value="ECO:0007669"/>
    <property type="project" value="TreeGrafter"/>
</dbReference>
<dbReference type="GO" id="GO:1901137">
    <property type="term" value="P:carbohydrate derivative biosynthetic process"/>
    <property type="evidence" value="ECO:0007669"/>
    <property type="project" value="UniProtKB-ARBA"/>
</dbReference>
<dbReference type="InterPro" id="IPR050194">
    <property type="entry name" value="Glycosyltransferase_grp1"/>
</dbReference>
<dbReference type="PANTHER" id="PTHR45947:SF3">
    <property type="entry name" value="SULFOQUINOVOSYL TRANSFERASE SQD2"/>
    <property type="match status" value="1"/>
</dbReference>
<dbReference type="Gene3D" id="3.40.50.2000">
    <property type="entry name" value="Glycogen Phosphorylase B"/>
    <property type="match status" value="2"/>
</dbReference>
<keyword evidence="6" id="KW-1185">Reference proteome</keyword>
<dbReference type="Pfam" id="PF13579">
    <property type="entry name" value="Glyco_trans_4_4"/>
    <property type="match status" value="1"/>
</dbReference>
<name>A0A7H0H3K2_9ACTN</name>
<protein>
    <submittedName>
        <fullName evidence="5">Glycosyltransferase family 4 protein</fullName>
    </submittedName>
</protein>
<dbReference type="PANTHER" id="PTHR45947">
    <property type="entry name" value="SULFOQUINOVOSYL TRANSFERASE SQD2"/>
    <property type="match status" value="1"/>
</dbReference>